<sequence length="132" mass="15204">MTRALLEQVRNLQIPLGSYVLFGSAPMGVRGMREIKGVDIVVIPEVFEDFKKKPDWVFEIKPNGSECLRQGSLEMFHGWWPGEWDVAKLIAEADLLEGLPFVRLEEVKRWKQMRNSDKDKVDLQLIASYQGL</sequence>
<organism evidence="1 2">
    <name type="scientific">Candidatus Uhrbacteria bacterium GW2011_GWE2_46_68</name>
    <dbReference type="NCBI Taxonomy" id="1618994"/>
    <lineage>
        <taxon>Bacteria</taxon>
        <taxon>Candidatus Uhriibacteriota</taxon>
    </lineage>
</organism>
<accession>A0A0G1Q8R4</accession>
<evidence type="ECO:0000313" key="2">
    <source>
        <dbReference type="Proteomes" id="UP000034795"/>
    </source>
</evidence>
<proteinExistence type="predicted"/>
<name>A0A0G1Q8R4_9BACT</name>
<dbReference type="STRING" id="1618994.UX57_C0004G0098"/>
<evidence type="ECO:0000313" key="1">
    <source>
        <dbReference type="EMBL" id="KKU41394.1"/>
    </source>
</evidence>
<dbReference type="Proteomes" id="UP000034795">
    <property type="component" value="Unassembled WGS sequence"/>
</dbReference>
<gene>
    <name evidence="1" type="ORF">UX57_C0004G0098</name>
</gene>
<dbReference type="EMBL" id="LCMS01000004">
    <property type="protein sequence ID" value="KKU41394.1"/>
    <property type="molecule type" value="Genomic_DNA"/>
</dbReference>
<comment type="caution">
    <text evidence="1">The sequence shown here is derived from an EMBL/GenBank/DDBJ whole genome shotgun (WGS) entry which is preliminary data.</text>
</comment>
<reference evidence="1 2" key="1">
    <citation type="journal article" date="2015" name="Nature">
        <title>rRNA introns, odd ribosomes, and small enigmatic genomes across a large radiation of phyla.</title>
        <authorList>
            <person name="Brown C.T."/>
            <person name="Hug L.A."/>
            <person name="Thomas B.C."/>
            <person name="Sharon I."/>
            <person name="Castelle C.J."/>
            <person name="Singh A."/>
            <person name="Wilkins M.J."/>
            <person name="Williams K.H."/>
            <person name="Banfield J.F."/>
        </authorList>
    </citation>
    <scope>NUCLEOTIDE SEQUENCE [LARGE SCALE GENOMIC DNA]</scope>
</reference>
<protein>
    <submittedName>
        <fullName evidence="1">Uncharacterized protein</fullName>
    </submittedName>
</protein>
<dbReference type="AlphaFoldDB" id="A0A0G1Q8R4"/>